<name>A0AAE3LSK4_9RHOB</name>
<dbReference type="Proteomes" id="UP001208041">
    <property type="component" value="Unassembled WGS sequence"/>
</dbReference>
<proteinExistence type="predicted"/>
<feature type="signal peptide" evidence="1">
    <location>
        <begin position="1"/>
        <end position="24"/>
    </location>
</feature>
<sequence length="140" mass="15366">MHRFLFAILGAVLLNLSVVSGPKAQGSPDGALESTVLGQIEALKLRDYGAAFEYASDGIQAYFGTPENFAIMLNSGYQMVLDPAEVEFLENRPDGLAVWQRVMVTAPSGEEYFLDYQMVPDHEGWKINAVVHVEPTMLAV</sequence>
<accession>A0AAE3LSK4</accession>
<keyword evidence="3" id="KW-1185">Reference proteome</keyword>
<evidence type="ECO:0000256" key="1">
    <source>
        <dbReference type="SAM" id="SignalP"/>
    </source>
</evidence>
<protein>
    <submittedName>
        <fullName evidence="2">DUF4864 domain-containing protein</fullName>
    </submittedName>
</protein>
<comment type="caution">
    <text evidence="2">The sequence shown here is derived from an EMBL/GenBank/DDBJ whole genome shotgun (WGS) entry which is preliminary data.</text>
</comment>
<dbReference type="AlphaFoldDB" id="A0AAE3LSK4"/>
<dbReference type="RefSeq" id="WP_263952411.1">
    <property type="nucleotide sequence ID" value="NZ_JAOYFC010000001.1"/>
</dbReference>
<evidence type="ECO:0000313" key="3">
    <source>
        <dbReference type="Proteomes" id="UP001208041"/>
    </source>
</evidence>
<dbReference type="Pfam" id="PF16156">
    <property type="entry name" value="DUF4864"/>
    <property type="match status" value="1"/>
</dbReference>
<dbReference type="EMBL" id="JAOYFC010000001">
    <property type="protein sequence ID" value="MCV6823571.1"/>
    <property type="molecule type" value="Genomic_DNA"/>
</dbReference>
<organism evidence="2 3">
    <name type="scientific">Halocynthiibacter halioticoli</name>
    <dbReference type="NCBI Taxonomy" id="2986804"/>
    <lineage>
        <taxon>Bacteria</taxon>
        <taxon>Pseudomonadati</taxon>
        <taxon>Pseudomonadota</taxon>
        <taxon>Alphaproteobacteria</taxon>
        <taxon>Rhodobacterales</taxon>
        <taxon>Paracoccaceae</taxon>
        <taxon>Halocynthiibacter</taxon>
    </lineage>
</organism>
<keyword evidence="1" id="KW-0732">Signal</keyword>
<dbReference type="InterPro" id="IPR032347">
    <property type="entry name" value="DUF4864"/>
</dbReference>
<evidence type="ECO:0000313" key="2">
    <source>
        <dbReference type="EMBL" id="MCV6823571.1"/>
    </source>
</evidence>
<reference evidence="2" key="1">
    <citation type="submission" date="2022-10" db="EMBL/GenBank/DDBJ databases">
        <authorList>
            <person name="Yue Y."/>
        </authorList>
    </citation>
    <scope>NUCLEOTIDE SEQUENCE</scope>
    <source>
        <strain evidence="2">Z654</strain>
    </source>
</reference>
<gene>
    <name evidence="2" type="ORF">OH136_03295</name>
</gene>
<feature type="chain" id="PRO_5042227531" evidence="1">
    <location>
        <begin position="25"/>
        <end position="140"/>
    </location>
</feature>